<feature type="transmembrane region" description="Helical" evidence="1">
    <location>
        <begin position="20"/>
        <end position="39"/>
    </location>
</feature>
<keyword evidence="1" id="KW-1133">Transmembrane helix</keyword>
<name>A0ABR8QZG4_9CAUL</name>
<accession>A0ABR8QZG4</accession>
<organism evidence="2 3">
    <name type="scientific">Brevundimonas guildfordensis</name>
    <dbReference type="NCBI Taxonomy" id="2762241"/>
    <lineage>
        <taxon>Bacteria</taxon>
        <taxon>Pseudomonadati</taxon>
        <taxon>Pseudomonadota</taxon>
        <taxon>Alphaproteobacteria</taxon>
        <taxon>Caulobacterales</taxon>
        <taxon>Caulobacteraceae</taxon>
        <taxon>Brevundimonas</taxon>
    </lineage>
</organism>
<proteinExistence type="predicted"/>
<dbReference type="Pfam" id="PF04120">
    <property type="entry name" value="Iron_permease"/>
    <property type="match status" value="1"/>
</dbReference>
<sequence length="148" mass="16671">MEKLFNHLANATAKLAGRPWTFIICLAVVLVWALSGPVFKYSETWQLVINTGTTIVTFLMVFLIQNTQNRDAAAMHTKMDELIYAVRKADSRFIGIEHLTDKELAVILEEVELRARDIHAGHPARAIKGKPGVRLEETITTISETIER</sequence>
<reference evidence="2 3" key="1">
    <citation type="submission" date="2020-08" db="EMBL/GenBank/DDBJ databases">
        <title>A Genomic Blueprint of the Chicken Gut Microbiome.</title>
        <authorList>
            <person name="Gilroy R."/>
            <person name="Ravi A."/>
            <person name="Getino M."/>
            <person name="Pursley I."/>
            <person name="Horton D.L."/>
            <person name="Alikhan N.-F."/>
            <person name="Baker D."/>
            <person name="Gharbi K."/>
            <person name="Hall N."/>
            <person name="Watson M."/>
            <person name="Adriaenssens E.M."/>
            <person name="Foster-Nyarko E."/>
            <person name="Jarju S."/>
            <person name="Secka A."/>
            <person name="Antonio M."/>
            <person name="Oren A."/>
            <person name="Chaudhuri R."/>
            <person name="La Ragione R.M."/>
            <person name="Hildebrand F."/>
            <person name="Pallen M.J."/>
        </authorList>
    </citation>
    <scope>NUCLEOTIDE SEQUENCE [LARGE SCALE GENOMIC DNA]</scope>
    <source>
        <strain evidence="2 3">Sa3CVA3</strain>
    </source>
</reference>
<comment type="caution">
    <text evidence="2">The sequence shown here is derived from an EMBL/GenBank/DDBJ whole genome shotgun (WGS) entry which is preliminary data.</text>
</comment>
<gene>
    <name evidence="2" type="ORF">H9656_05785</name>
</gene>
<feature type="transmembrane region" description="Helical" evidence="1">
    <location>
        <begin position="45"/>
        <end position="64"/>
    </location>
</feature>
<evidence type="ECO:0000313" key="2">
    <source>
        <dbReference type="EMBL" id="MBD7940888.1"/>
    </source>
</evidence>
<protein>
    <submittedName>
        <fullName evidence="2">Low affinity iron permease family protein</fullName>
    </submittedName>
</protein>
<keyword evidence="3" id="KW-1185">Reference proteome</keyword>
<dbReference type="InterPro" id="IPR007251">
    <property type="entry name" value="Iron_permease_Fet4"/>
</dbReference>
<dbReference type="EMBL" id="JACSQU010000001">
    <property type="protein sequence ID" value="MBD7940888.1"/>
    <property type="molecule type" value="Genomic_DNA"/>
</dbReference>
<evidence type="ECO:0000256" key="1">
    <source>
        <dbReference type="SAM" id="Phobius"/>
    </source>
</evidence>
<evidence type="ECO:0000313" key="3">
    <source>
        <dbReference type="Proteomes" id="UP000638918"/>
    </source>
</evidence>
<keyword evidence="1" id="KW-0472">Membrane</keyword>
<dbReference type="RefSeq" id="WP_191743239.1">
    <property type="nucleotide sequence ID" value="NZ_JACSQU010000001.1"/>
</dbReference>
<dbReference type="Proteomes" id="UP000638918">
    <property type="component" value="Unassembled WGS sequence"/>
</dbReference>
<keyword evidence="1" id="KW-0812">Transmembrane</keyword>